<dbReference type="InterPro" id="IPR017441">
    <property type="entry name" value="Protein_kinase_ATP_BS"/>
</dbReference>
<evidence type="ECO:0000256" key="6">
    <source>
        <dbReference type="ARBA" id="ARBA00022840"/>
    </source>
</evidence>
<dbReference type="EC" id="2.7.11.1" evidence="1"/>
<evidence type="ECO:0000256" key="1">
    <source>
        <dbReference type="ARBA" id="ARBA00012513"/>
    </source>
</evidence>
<keyword evidence="3" id="KW-0808">Transferase</keyword>
<keyword evidence="5 12" id="KW-0418">Kinase</keyword>
<dbReference type="FunFam" id="1.10.510.10:FF:000592">
    <property type="entry name" value="CAMK family protein kinase"/>
    <property type="match status" value="1"/>
</dbReference>
<comment type="caution">
    <text evidence="12">The sequence shown here is derived from an EMBL/GenBank/DDBJ whole genome shotgun (WGS) entry which is preliminary data.</text>
</comment>
<dbReference type="GO" id="GO:0004674">
    <property type="term" value="F:protein serine/threonine kinase activity"/>
    <property type="evidence" value="ECO:0007669"/>
    <property type="project" value="UniProtKB-KW"/>
</dbReference>
<evidence type="ECO:0000256" key="7">
    <source>
        <dbReference type="ARBA" id="ARBA00047899"/>
    </source>
</evidence>
<dbReference type="STRING" id="478820.A0A196SLN6"/>
<proteinExistence type="inferred from homology"/>
<evidence type="ECO:0000313" key="12">
    <source>
        <dbReference type="EMBL" id="OAO17968.1"/>
    </source>
</evidence>
<dbReference type="GO" id="GO:0106310">
    <property type="term" value="F:protein serine kinase activity"/>
    <property type="evidence" value="ECO:0007669"/>
    <property type="project" value="RHEA"/>
</dbReference>
<evidence type="ECO:0000256" key="4">
    <source>
        <dbReference type="ARBA" id="ARBA00022741"/>
    </source>
</evidence>
<dbReference type="InterPro" id="IPR028375">
    <property type="entry name" value="KA1/Ssp2_C"/>
</dbReference>
<dbReference type="Pfam" id="PF00069">
    <property type="entry name" value="Pkinase"/>
    <property type="match status" value="1"/>
</dbReference>
<dbReference type="InterPro" id="IPR011009">
    <property type="entry name" value="Kinase-like_dom_sf"/>
</dbReference>
<dbReference type="SMART" id="SM00220">
    <property type="entry name" value="S_TKc"/>
    <property type="match status" value="1"/>
</dbReference>
<evidence type="ECO:0000256" key="3">
    <source>
        <dbReference type="ARBA" id="ARBA00022679"/>
    </source>
</evidence>
<evidence type="ECO:0000256" key="8">
    <source>
        <dbReference type="ARBA" id="ARBA00048679"/>
    </source>
</evidence>
<evidence type="ECO:0000256" key="9">
    <source>
        <dbReference type="PROSITE-ProRule" id="PRU10141"/>
    </source>
</evidence>
<dbReference type="GO" id="GO:0035556">
    <property type="term" value="P:intracellular signal transduction"/>
    <property type="evidence" value="ECO:0007669"/>
    <property type="project" value="TreeGrafter"/>
</dbReference>
<dbReference type="PANTHER" id="PTHR24346">
    <property type="entry name" value="MAP/MICROTUBULE AFFINITY-REGULATING KINASE"/>
    <property type="match status" value="1"/>
</dbReference>
<dbReference type="InterPro" id="IPR000719">
    <property type="entry name" value="Prot_kinase_dom"/>
</dbReference>
<keyword evidence="4 9" id="KW-0547">Nucleotide-binding</keyword>
<dbReference type="AlphaFoldDB" id="A0A196SLN6"/>
<evidence type="ECO:0000256" key="5">
    <source>
        <dbReference type="ARBA" id="ARBA00022777"/>
    </source>
</evidence>
<dbReference type="Gene3D" id="1.10.510.10">
    <property type="entry name" value="Transferase(Phosphotransferase) domain 1"/>
    <property type="match status" value="1"/>
</dbReference>
<comment type="similarity">
    <text evidence="10">Belongs to the protein kinase superfamily.</text>
</comment>
<dbReference type="SUPFAM" id="SSF103243">
    <property type="entry name" value="KA1-like"/>
    <property type="match status" value="1"/>
</dbReference>
<dbReference type="Gene3D" id="3.30.310.80">
    <property type="entry name" value="Kinase associated domain 1, KA1"/>
    <property type="match status" value="1"/>
</dbReference>
<keyword evidence="2 10" id="KW-0723">Serine/threonine-protein kinase</keyword>
<feature type="domain" description="Protein kinase" evidence="11">
    <location>
        <begin position="11"/>
        <end position="263"/>
    </location>
</feature>
<dbReference type="GO" id="GO:0005737">
    <property type="term" value="C:cytoplasm"/>
    <property type="evidence" value="ECO:0007669"/>
    <property type="project" value="TreeGrafter"/>
</dbReference>
<feature type="binding site" evidence="9">
    <location>
        <position position="40"/>
    </location>
    <ligand>
        <name>ATP</name>
        <dbReference type="ChEBI" id="CHEBI:30616"/>
    </ligand>
</feature>
<comment type="catalytic activity">
    <reaction evidence="8">
        <text>L-seryl-[protein] + ATP = O-phospho-L-seryl-[protein] + ADP + H(+)</text>
        <dbReference type="Rhea" id="RHEA:17989"/>
        <dbReference type="Rhea" id="RHEA-COMP:9863"/>
        <dbReference type="Rhea" id="RHEA-COMP:11604"/>
        <dbReference type="ChEBI" id="CHEBI:15378"/>
        <dbReference type="ChEBI" id="CHEBI:29999"/>
        <dbReference type="ChEBI" id="CHEBI:30616"/>
        <dbReference type="ChEBI" id="CHEBI:83421"/>
        <dbReference type="ChEBI" id="CHEBI:456216"/>
        <dbReference type="EC" id="2.7.11.1"/>
    </reaction>
</comment>
<dbReference type="GO" id="GO:0005524">
    <property type="term" value="F:ATP binding"/>
    <property type="evidence" value="ECO:0007669"/>
    <property type="project" value="UniProtKB-UniRule"/>
</dbReference>
<reference evidence="12 13" key="1">
    <citation type="submission" date="2016-05" db="EMBL/GenBank/DDBJ databases">
        <title>Nuclear genome of Blastocystis sp. subtype 1 NandII.</title>
        <authorList>
            <person name="Gentekaki E."/>
            <person name="Curtis B."/>
            <person name="Stairs C."/>
            <person name="Eme L."/>
            <person name="Herman E."/>
            <person name="Klimes V."/>
            <person name="Arias M.C."/>
            <person name="Elias M."/>
            <person name="Hilliou F."/>
            <person name="Klute M."/>
            <person name="Malik S.-B."/>
            <person name="Pightling A."/>
            <person name="Rachubinski R."/>
            <person name="Salas D."/>
            <person name="Schlacht A."/>
            <person name="Suga H."/>
            <person name="Archibald J."/>
            <person name="Ball S.G."/>
            <person name="Clark G."/>
            <person name="Dacks J."/>
            <person name="Van Der Giezen M."/>
            <person name="Tsaousis A."/>
            <person name="Roger A."/>
        </authorList>
    </citation>
    <scope>NUCLEOTIDE SEQUENCE [LARGE SCALE GENOMIC DNA]</scope>
    <source>
        <strain evidence="13">ATCC 50177 / NandII</strain>
    </source>
</reference>
<evidence type="ECO:0000259" key="11">
    <source>
        <dbReference type="PROSITE" id="PS50011"/>
    </source>
</evidence>
<dbReference type="FunFam" id="3.30.200.20:FF:000003">
    <property type="entry name" value="Non-specific serine/threonine protein kinase"/>
    <property type="match status" value="1"/>
</dbReference>
<dbReference type="CDD" id="cd14079">
    <property type="entry name" value="STKc_AMPK_alpha"/>
    <property type="match status" value="1"/>
</dbReference>
<evidence type="ECO:0000256" key="10">
    <source>
        <dbReference type="RuleBase" id="RU000304"/>
    </source>
</evidence>
<dbReference type="PROSITE" id="PS50011">
    <property type="entry name" value="PROTEIN_KINASE_DOM"/>
    <property type="match status" value="1"/>
</dbReference>
<gene>
    <name evidence="12" type="ORF">AV274_0301</name>
</gene>
<keyword evidence="13" id="KW-1185">Reference proteome</keyword>
<protein>
    <recommendedName>
        <fullName evidence="1">non-specific serine/threonine protein kinase</fullName>
        <ecNumber evidence="1">2.7.11.1</ecNumber>
    </recommendedName>
</protein>
<name>A0A196SLN6_BLAHN</name>
<evidence type="ECO:0000256" key="2">
    <source>
        <dbReference type="ARBA" id="ARBA00022527"/>
    </source>
</evidence>
<dbReference type="Pfam" id="PF16579">
    <property type="entry name" value="AdenylateSensor"/>
    <property type="match status" value="1"/>
</dbReference>
<sequence>MSNDYEFVGPYRLERTLGSGSFGKVKLATHLITGIQVAIKIMDKERINELNMMEKVKREIRILHSFHHPHIVRLYEVIDTPTHVFLVMEYVSGGELFDYIVRKGRLSENEARRFFQQLISGVEYCHKHNVVHRDLKPENIILDENNNIKIADFGLANLLEDGNFLDTSCGSPNYAAPEVISGRLYAGPEIDIWSCGVILYALLCGRLPFDDENIPALFRKIKGGLYRLPNFLSKGTQSLIPEMLMNDPVKRITIPEIRKHPWFLMNCPPYLQVPWEEYEKAHMSVAFNKSEFLDMLLRSVYKGLDRSAVIAAISGDAPNSQIKVTYELKLDEALKVERQRQICEAHAVVKGEPCEEKMFRSGLSMGVSRAKRWFLGVQSRKDAAVIMIEVCRTVQALGCEWIQENDYCVRCRQLEKEGTEVVTEMRLQLYKVQEHAYLLDFQKLDGNVCSFMHSCGMVIDCLQKGLSRNAQLAHVQMRDGL</sequence>
<dbReference type="OrthoDB" id="193931at2759"/>
<keyword evidence="6 9" id="KW-0067">ATP-binding</keyword>
<dbReference type="PROSITE" id="PS00107">
    <property type="entry name" value="PROTEIN_KINASE_ATP"/>
    <property type="match status" value="1"/>
</dbReference>
<dbReference type="InterPro" id="IPR032270">
    <property type="entry name" value="AMPK_C"/>
</dbReference>
<comment type="catalytic activity">
    <reaction evidence="7">
        <text>L-threonyl-[protein] + ATP = O-phospho-L-threonyl-[protein] + ADP + H(+)</text>
        <dbReference type="Rhea" id="RHEA:46608"/>
        <dbReference type="Rhea" id="RHEA-COMP:11060"/>
        <dbReference type="Rhea" id="RHEA-COMP:11605"/>
        <dbReference type="ChEBI" id="CHEBI:15378"/>
        <dbReference type="ChEBI" id="CHEBI:30013"/>
        <dbReference type="ChEBI" id="CHEBI:30616"/>
        <dbReference type="ChEBI" id="CHEBI:61977"/>
        <dbReference type="ChEBI" id="CHEBI:456216"/>
        <dbReference type="EC" id="2.7.11.1"/>
    </reaction>
</comment>
<dbReference type="PANTHER" id="PTHR24346:SF82">
    <property type="entry name" value="KP78A-RELATED"/>
    <property type="match status" value="1"/>
</dbReference>
<dbReference type="EMBL" id="LXWW01000012">
    <property type="protein sequence ID" value="OAO17968.1"/>
    <property type="molecule type" value="Genomic_DNA"/>
</dbReference>
<accession>A0A196SLN6</accession>
<organism evidence="12 13">
    <name type="scientific">Blastocystis sp. subtype 1 (strain ATCC 50177 / NandII)</name>
    <dbReference type="NCBI Taxonomy" id="478820"/>
    <lineage>
        <taxon>Eukaryota</taxon>
        <taxon>Sar</taxon>
        <taxon>Stramenopiles</taxon>
        <taxon>Bigyra</taxon>
        <taxon>Opalozoa</taxon>
        <taxon>Opalinata</taxon>
        <taxon>Blastocystidae</taxon>
        <taxon>Blastocystis</taxon>
    </lineage>
</organism>
<dbReference type="PROSITE" id="PS00108">
    <property type="entry name" value="PROTEIN_KINASE_ST"/>
    <property type="match status" value="1"/>
</dbReference>
<dbReference type="SUPFAM" id="SSF56112">
    <property type="entry name" value="Protein kinase-like (PK-like)"/>
    <property type="match status" value="1"/>
</dbReference>
<dbReference type="InterPro" id="IPR008271">
    <property type="entry name" value="Ser/Thr_kinase_AS"/>
</dbReference>
<dbReference type="Proteomes" id="UP000078348">
    <property type="component" value="Unassembled WGS sequence"/>
</dbReference>
<evidence type="ECO:0000313" key="13">
    <source>
        <dbReference type="Proteomes" id="UP000078348"/>
    </source>
</evidence>